<comment type="caution">
    <text evidence="1">The sequence shown here is derived from an EMBL/GenBank/DDBJ whole genome shotgun (WGS) entry which is preliminary data.</text>
</comment>
<evidence type="ECO:0000313" key="2">
    <source>
        <dbReference type="Proteomes" id="UP000224003"/>
    </source>
</evidence>
<name>A0A9X6WIR8_BACTU</name>
<sequence length="174" mass="20014">MVNKTNVMTVKFERLKQPLFSLTKMKNVLFFNKNKEVYGVGELAKLYADMWQTYNEESVNVEEVIKERLHESVLRKGLANKVVNLFGERGSGKINIVQKFAQENNLSYAIVYEPTEQTESDVVIVDAEKVNIKEFLAFIFMNLKKLIVFSTINPVEGVENIEVKYDGYAGYNII</sequence>
<protein>
    <submittedName>
        <fullName evidence="1">Uncharacterized protein</fullName>
    </submittedName>
</protein>
<accession>A0A9X6WIR8</accession>
<reference evidence="1 2" key="1">
    <citation type="submission" date="2017-09" db="EMBL/GenBank/DDBJ databases">
        <title>Large-scale bioinformatics analysis of Bacillus genomes uncovers conserved roles of natural products in bacterial physiology.</title>
        <authorList>
            <consortium name="Agbiome Team Llc"/>
            <person name="Bleich R.M."/>
            <person name="Grubbs K.J."/>
            <person name="Santa Maria K.C."/>
            <person name="Allen S.E."/>
            <person name="Farag S."/>
            <person name="Shank E.A."/>
            <person name="Bowers A."/>
        </authorList>
    </citation>
    <scope>NUCLEOTIDE SEQUENCE [LARGE SCALE GENOMIC DNA]</scope>
    <source>
        <strain evidence="1 2">AFS085496</strain>
    </source>
</reference>
<gene>
    <name evidence="1" type="ORF">COJ15_29830</name>
</gene>
<evidence type="ECO:0000313" key="1">
    <source>
        <dbReference type="EMBL" id="PFJ31903.1"/>
    </source>
</evidence>
<organism evidence="1 2">
    <name type="scientific">Bacillus thuringiensis</name>
    <dbReference type="NCBI Taxonomy" id="1428"/>
    <lineage>
        <taxon>Bacteria</taxon>
        <taxon>Bacillati</taxon>
        <taxon>Bacillota</taxon>
        <taxon>Bacilli</taxon>
        <taxon>Bacillales</taxon>
        <taxon>Bacillaceae</taxon>
        <taxon>Bacillus</taxon>
        <taxon>Bacillus cereus group</taxon>
    </lineage>
</organism>
<proteinExistence type="predicted"/>
<dbReference type="EMBL" id="NUVX01000067">
    <property type="protein sequence ID" value="PFJ31903.1"/>
    <property type="molecule type" value="Genomic_DNA"/>
</dbReference>
<dbReference type="AlphaFoldDB" id="A0A9X6WIR8"/>
<dbReference type="Proteomes" id="UP000224003">
    <property type="component" value="Unassembled WGS sequence"/>
</dbReference>